<dbReference type="AlphaFoldDB" id="A0A9J2PCL9"/>
<name>A0A9J2PCL9_ASCLU</name>
<protein>
    <submittedName>
        <fullName evidence="3">Uncharacterized protein</fullName>
    </submittedName>
</protein>
<reference evidence="3" key="1">
    <citation type="submission" date="2023-03" db="UniProtKB">
        <authorList>
            <consortium name="WormBaseParasite"/>
        </authorList>
    </citation>
    <scope>IDENTIFICATION</scope>
</reference>
<organism evidence="2 3">
    <name type="scientific">Ascaris lumbricoides</name>
    <name type="common">Giant roundworm</name>
    <dbReference type="NCBI Taxonomy" id="6252"/>
    <lineage>
        <taxon>Eukaryota</taxon>
        <taxon>Metazoa</taxon>
        <taxon>Ecdysozoa</taxon>
        <taxon>Nematoda</taxon>
        <taxon>Chromadorea</taxon>
        <taxon>Rhabditida</taxon>
        <taxon>Spirurina</taxon>
        <taxon>Ascaridomorpha</taxon>
        <taxon>Ascaridoidea</taxon>
        <taxon>Ascarididae</taxon>
        <taxon>Ascaris</taxon>
    </lineage>
</organism>
<keyword evidence="2" id="KW-1185">Reference proteome</keyword>
<dbReference type="InterPro" id="IPR036742">
    <property type="entry name" value="ATP_synth_F1_esu_sf_mt"/>
</dbReference>
<dbReference type="Proteomes" id="UP000036681">
    <property type="component" value="Unplaced"/>
</dbReference>
<sequence>MLLASRKTLFEELSLPSESPRPSRQRKSGECFYRFLNSQKWLQYSKMTYWRSAGITYVRFSQLAAQIIRRCVKLTYIAFNSLILKVTVDILEQSLMYLSFFQGETKALFDKRGRPTTIKITKWEGGKPLKET</sequence>
<dbReference type="GO" id="GO:0046933">
    <property type="term" value="F:proton-transporting ATP synthase activity, rotational mechanism"/>
    <property type="evidence" value="ECO:0007669"/>
    <property type="project" value="InterPro"/>
</dbReference>
<dbReference type="WBParaSite" id="ALUE_0000766201-mRNA-1">
    <property type="protein sequence ID" value="ALUE_0000766201-mRNA-1"/>
    <property type="gene ID" value="ALUE_0000766201"/>
</dbReference>
<evidence type="ECO:0000313" key="2">
    <source>
        <dbReference type="Proteomes" id="UP000036681"/>
    </source>
</evidence>
<dbReference type="Pfam" id="PF04627">
    <property type="entry name" value="ATP-synt_Eps"/>
    <property type="match status" value="1"/>
</dbReference>
<dbReference type="GO" id="GO:0045259">
    <property type="term" value="C:proton-transporting ATP synthase complex"/>
    <property type="evidence" value="ECO:0007669"/>
    <property type="project" value="InterPro"/>
</dbReference>
<comment type="similarity">
    <text evidence="1">Belongs to the eukaryotic ATPase epsilon family.</text>
</comment>
<accession>A0A9J2PCL9</accession>
<dbReference type="CDD" id="cd12153">
    <property type="entry name" value="F1-ATPase_epsilon"/>
    <property type="match status" value="1"/>
</dbReference>
<dbReference type="InterPro" id="IPR006721">
    <property type="entry name" value="ATP_synth_F1_esu_mt"/>
</dbReference>
<proteinExistence type="inferred from homology"/>
<evidence type="ECO:0000313" key="3">
    <source>
        <dbReference type="WBParaSite" id="ALUE_0000766201-mRNA-1"/>
    </source>
</evidence>
<dbReference type="Gene3D" id="1.10.1620.20">
    <property type="entry name" value="ATP synthase, F1 complex, epsilon subunit superfamily, mitochondrial"/>
    <property type="match status" value="1"/>
</dbReference>
<dbReference type="SUPFAM" id="SSF48690">
    <property type="entry name" value="Epsilon subunit of mitochondrial F1F0-ATP synthase"/>
    <property type="match status" value="1"/>
</dbReference>
<evidence type="ECO:0000256" key="1">
    <source>
        <dbReference type="ARBA" id="ARBA00009502"/>
    </source>
</evidence>
<dbReference type="GO" id="GO:0005743">
    <property type="term" value="C:mitochondrial inner membrane"/>
    <property type="evidence" value="ECO:0007669"/>
    <property type="project" value="InterPro"/>
</dbReference>